<dbReference type="AlphaFoldDB" id="A0A0S3EWQ3"/>
<name>A0A0S3EWQ3_9SPHN</name>
<evidence type="ECO:0000256" key="2">
    <source>
        <dbReference type="ARBA" id="ARBA00023125"/>
    </source>
</evidence>
<gene>
    <name evidence="6" type="ORF">ATN00_05660</name>
</gene>
<dbReference type="CDD" id="cd07377">
    <property type="entry name" value="WHTH_GntR"/>
    <property type="match status" value="1"/>
</dbReference>
<dbReference type="FunFam" id="1.10.10.10:FF:000079">
    <property type="entry name" value="GntR family transcriptional regulator"/>
    <property type="match status" value="1"/>
</dbReference>
<dbReference type="InterPro" id="IPR050679">
    <property type="entry name" value="Bact_HTH_transcr_reg"/>
</dbReference>
<feature type="domain" description="HTH gntR-type" evidence="5">
    <location>
        <begin position="10"/>
        <end position="78"/>
    </location>
</feature>
<evidence type="ECO:0000256" key="3">
    <source>
        <dbReference type="ARBA" id="ARBA00023163"/>
    </source>
</evidence>
<dbReference type="Gene3D" id="1.10.10.10">
    <property type="entry name" value="Winged helix-like DNA-binding domain superfamily/Winged helix DNA-binding domain"/>
    <property type="match status" value="1"/>
</dbReference>
<dbReference type="SMART" id="SM00345">
    <property type="entry name" value="HTH_GNTR"/>
    <property type="match status" value="1"/>
</dbReference>
<dbReference type="GO" id="GO:0003700">
    <property type="term" value="F:DNA-binding transcription factor activity"/>
    <property type="evidence" value="ECO:0007669"/>
    <property type="project" value="UniProtKB-UniRule"/>
</dbReference>
<dbReference type="GO" id="GO:0006547">
    <property type="term" value="P:L-histidine metabolic process"/>
    <property type="evidence" value="ECO:0007669"/>
    <property type="project" value="UniProtKB-UniRule"/>
</dbReference>
<dbReference type="SUPFAM" id="SSF46785">
    <property type="entry name" value="Winged helix' DNA-binding domain"/>
    <property type="match status" value="1"/>
</dbReference>
<keyword evidence="2" id="KW-0238">DNA-binding</keyword>
<dbReference type="InterPro" id="IPR036388">
    <property type="entry name" value="WH-like_DNA-bd_sf"/>
</dbReference>
<protein>
    <recommendedName>
        <fullName evidence="4">Histidine utilization repressor</fullName>
    </recommendedName>
</protein>
<evidence type="ECO:0000259" key="5">
    <source>
        <dbReference type="PROSITE" id="PS50949"/>
    </source>
</evidence>
<reference evidence="6 7" key="1">
    <citation type="submission" date="2015-11" db="EMBL/GenBank/DDBJ databases">
        <title>A Two-component Flavoprotein Monooxygenase System MeaXY Responsible for para-Hydroxylation of 2-Methyl-6-ethylaniline and 2,6-Diethylaniline in Sphingobium baderi DE-13.</title>
        <authorList>
            <person name="Cheng M."/>
            <person name="Meng Q."/>
            <person name="Yang Y."/>
            <person name="Chu C."/>
            <person name="Yan X."/>
            <person name="He J."/>
            <person name="Li S."/>
        </authorList>
    </citation>
    <scope>NUCLEOTIDE SEQUENCE [LARGE SCALE GENOMIC DNA]</scope>
    <source>
        <strain evidence="6 7">DE-13</strain>
    </source>
</reference>
<evidence type="ECO:0000313" key="7">
    <source>
        <dbReference type="Proteomes" id="UP000056968"/>
    </source>
</evidence>
<dbReference type="EMBL" id="CP013264">
    <property type="protein sequence ID" value="ALR19873.1"/>
    <property type="molecule type" value="Genomic_DNA"/>
</dbReference>
<dbReference type="NCBIfam" id="TIGR02018">
    <property type="entry name" value="his_ut_repres"/>
    <property type="match status" value="1"/>
</dbReference>
<dbReference type="GO" id="GO:0003677">
    <property type="term" value="F:DNA binding"/>
    <property type="evidence" value="ECO:0007669"/>
    <property type="project" value="UniProtKB-UniRule"/>
</dbReference>
<keyword evidence="7" id="KW-1185">Reference proteome</keyword>
<dbReference type="KEGG" id="sbd:ATN00_05660"/>
<organism evidence="6 7">
    <name type="scientific">Sphingobium baderi</name>
    <dbReference type="NCBI Taxonomy" id="1332080"/>
    <lineage>
        <taxon>Bacteria</taxon>
        <taxon>Pseudomonadati</taxon>
        <taxon>Pseudomonadota</taxon>
        <taxon>Alphaproteobacteria</taxon>
        <taxon>Sphingomonadales</taxon>
        <taxon>Sphingomonadaceae</taxon>
        <taxon>Sphingobium</taxon>
    </lineage>
</organism>
<dbReference type="Pfam" id="PF00392">
    <property type="entry name" value="GntR"/>
    <property type="match status" value="1"/>
</dbReference>
<dbReference type="InterPro" id="IPR036390">
    <property type="entry name" value="WH_DNA-bd_sf"/>
</dbReference>
<evidence type="ECO:0000256" key="4">
    <source>
        <dbReference type="NCBIfam" id="TIGR02018"/>
    </source>
</evidence>
<dbReference type="PANTHER" id="PTHR44846">
    <property type="entry name" value="MANNOSYL-D-GLYCERATE TRANSPORT/METABOLISM SYSTEM REPRESSOR MNGR-RELATED"/>
    <property type="match status" value="1"/>
</dbReference>
<dbReference type="SUPFAM" id="SSF64288">
    <property type="entry name" value="Chorismate lyase-like"/>
    <property type="match status" value="1"/>
</dbReference>
<proteinExistence type="predicted"/>
<dbReference type="Proteomes" id="UP000056968">
    <property type="component" value="Chromosome"/>
</dbReference>
<evidence type="ECO:0000313" key="6">
    <source>
        <dbReference type="EMBL" id="ALR19873.1"/>
    </source>
</evidence>
<dbReference type="SMART" id="SM00866">
    <property type="entry name" value="UTRA"/>
    <property type="match status" value="1"/>
</dbReference>
<accession>A0A0S3EWQ3</accession>
<keyword evidence="3" id="KW-0804">Transcription</keyword>
<dbReference type="GO" id="GO:0045892">
    <property type="term" value="P:negative regulation of DNA-templated transcription"/>
    <property type="evidence" value="ECO:0007669"/>
    <property type="project" value="UniProtKB-UniRule"/>
</dbReference>
<dbReference type="Pfam" id="PF07702">
    <property type="entry name" value="UTRA"/>
    <property type="match status" value="1"/>
</dbReference>
<evidence type="ECO:0000256" key="1">
    <source>
        <dbReference type="ARBA" id="ARBA00023015"/>
    </source>
</evidence>
<dbReference type="PROSITE" id="PS50949">
    <property type="entry name" value="HTH_GNTR"/>
    <property type="match status" value="1"/>
</dbReference>
<dbReference type="PANTHER" id="PTHR44846:SF16">
    <property type="entry name" value="TRANSCRIPTIONAL REGULATOR PHNF-RELATED"/>
    <property type="match status" value="1"/>
</dbReference>
<sequence>MTEQKNKSAQAIHSRIRQDIETRIMSGEWRPGHRIPYEHEWMALYGCSRMTVNKALRSLVQAGLLESRRRAGTFVAAPRFHRAALEIPDIRAEVAEQGLAYRIELIRCERRHADDGDKALLQVSGGDILAIKCRHFADDQPYALEHRLINLDAVPEAAGVDFSTEPPGSWLLGHVPWTEAEHRITAINVDAAAAAQLGVATGHACISLERWTWRGDERITYARQVYPGERYALVAHFRA</sequence>
<dbReference type="STRING" id="1332080.ATN00_05660"/>
<dbReference type="InterPro" id="IPR010248">
    <property type="entry name" value="His_ut_repres"/>
</dbReference>
<dbReference type="InterPro" id="IPR000524">
    <property type="entry name" value="Tscrpt_reg_HTH_GntR"/>
</dbReference>
<dbReference type="InterPro" id="IPR028978">
    <property type="entry name" value="Chorismate_lyase_/UTRA_dom_sf"/>
</dbReference>
<dbReference type="RefSeq" id="WP_062063095.1">
    <property type="nucleotide sequence ID" value="NZ_CP013264.1"/>
</dbReference>
<dbReference type="Gene3D" id="3.40.1410.10">
    <property type="entry name" value="Chorismate lyase-like"/>
    <property type="match status" value="1"/>
</dbReference>
<keyword evidence="1" id="KW-0805">Transcription regulation</keyword>
<dbReference type="InterPro" id="IPR011663">
    <property type="entry name" value="UTRA"/>
</dbReference>